<feature type="region of interest" description="Disordered" evidence="1">
    <location>
        <begin position="84"/>
        <end position="114"/>
    </location>
</feature>
<reference evidence="2" key="2">
    <citation type="submission" date="2018-03" db="EMBL/GenBank/DDBJ databases">
        <title>The Triticum urartu genome reveals the dynamic nature of wheat genome evolution.</title>
        <authorList>
            <person name="Ling H."/>
            <person name="Ma B."/>
            <person name="Shi X."/>
            <person name="Liu H."/>
            <person name="Dong L."/>
            <person name="Sun H."/>
            <person name="Cao Y."/>
            <person name="Gao Q."/>
            <person name="Zheng S."/>
            <person name="Li Y."/>
            <person name="Yu Y."/>
            <person name="Du H."/>
            <person name="Qi M."/>
            <person name="Li Y."/>
            <person name="Yu H."/>
            <person name="Cui Y."/>
            <person name="Wang N."/>
            <person name="Chen C."/>
            <person name="Wu H."/>
            <person name="Zhao Y."/>
            <person name="Zhang J."/>
            <person name="Li Y."/>
            <person name="Zhou W."/>
            <person name="Zhang B."/>
            <person name="Hu W."/>
            <person name="Eijk M."/>
            <person name="Tang J."/>
            <person name="Witsenboer H."/>
            <person name="Zhao S."/>
            <person name="Li Z."/>
            <person name="Zhang A."/>
            <person name="Wang D."/>
            <person name="Liang C."/>
        </authorList>
    </citation>
    <scope>NUCLEOTIDE SEQUENCE [LARGE SCALE GENOMIC DNA]</scope>
    <source>
        <strain evidence="2">cv. G1812</strain>
    </source>
</reference>
<name>A0A8R7TNL3_TRIUA</name>
<dbReference type="Proteomes" id="UP000015106">
    <property type="component" value="Chromosome 1"/>
</dbReference>
<protein>
    <submittedName>
        <fullName evidence="2">Uncharacterized protein</fullName>
    </submittedName>
</protein>
<organism evidence="2 3">
    <name type="scientific">Triticum urartu</name>
    <name type="common">Red wild einkorn</name>
    <name type="synonym">Crithodium urartu</name>
    <dbReference type="NCBI Taxonomy" id="4572"/>
    <lineage>
        <taxon>Eukaryota</taxon>
        <taxon>Viridiplantae</taxon>
        <taxon>Streptophyta</taxon>
        <taxon>Embryophyta</taxon>
        <taxon>Tracheophyta</taxon>
        <taxon>Spermatophyta</taxon>
        <taxon>Magnoliopsida</taxon>
        <taxon>Liliopsida</taxon>
        <taxon>Poales</taxon>
        <taxon>Poaceae</taxon>
        <taxon>BOP clade</taxon>
        <taxon>Pooideae</taxon>
        <taxon>Triticodae</taxon>
        <taxon>Triticeae</taxon>
        <taxon>Triticinae</taxon>
        <taxon>Triticum</taxon>
    </lineage>
</organism>
<proteinExistence type="predicted"/>
<dbReference type="EnsemblPlants" id="TuG1812G0100001835.01.T01">
    <property type="protein sequence ID" value="TuG1812G0100001835.01.T01.cds451555"/>
    <property type="gene ID" value="TuG1812G0100001835.01"/>
</dbReference>
<feature type="compositionally biased region" description="Low complexity" evidence="1">
    <location>
        <begin position="90"/>
        <end position="101"/>
    </location>
</feature>
<evidence type="ECO:0000313" key="3">
    <source>
        <dbReference type="Proteomes" id="UP000015106"/>
    </source>
</evidence>
<dbReference type="AlphaFoldDB" id="A0A8R7TNL3"/>
<feature type="region of interest" description="Disordered" evidence="1">
    <location>
        <begin position="1"/>
        <end position="64"/>
    </location>
</feature>
<accession>A0A8R7TNL3</accession>
<evidence type="ECO:0000313" key="2">
    <source>
        <dbReference type="EnsemblPlants" id="TuG1812G0200005580.01.T01.cds262822"/>
    </source>
</evidence>
<reference evidence="3" key="1">
    <citation type="journal article" date="2013" name="Nature">
        <title>Draft genome of the wheat A-genome progenitor Triticum urartu.</title>
        <authorList>
            <person name="Ling H.Q."/>
            <person name="Zhao S."/>
            <person name="Liu D."/>
            <person name="Wang J."/>
            <person name="Sun H."/>
            <person name="Zhang C."/>
            <person name="Fan H."/>
            <person name="Li D."/>
            <person name="Dong L."/>
            <person name="Tao Y."/>
            <person name="Gao C."/>
            <person name="Wu H."/>
            <person name="Li Y."/>
            <person name="Cui Y."/>
            <person name="Guo X."/>
            <person name="Zheng S."/>
            <person name="Wang B."/>
            <person name="Yu K."/>
            <person name="Liang Q."/>
            <person name="Yang W."/>
            <person name="Lou X."/>
            <person name="Chen J."/>
            <person name="Feng M."/>
            <person name="Jian J."/>
            <person name="Zhang X."/>
            <person name="Luo G."/>
            <person name="Jiang Y."/>
            <person name="Liu J."/>
            <person name="Wang Z."/>
            <person name="Sha Y."/>
            <person name="Zhang B."/>
            <person name="Wu H."/>
            <person name="Tang D."/>
            <person name="Shen Q."/>
            <person name="Xue P."/>
            <person name="Zou S."/>
            <person name="Wang X."/>
            <person name="Liu X."/>
            <person name="Wang F."/>
            <person name="Yang Y."/>
            <person name="An X."/>
            <person name="Dong Z."/>
            <person name="Zhang K."/>
            <person name="Zhang X."/>
            <person name="Luo M.C."/>
            <person name="Dvorak J."/>
            <person name="Tong Y."/>
            <person name="Wang J."/>
            <person name="Yang H."/>
            <person name="Li Z."/>
            <person name="Wang D."/>
            <person name="Zhang A."/>
            <person name="Wang J."/>
        </authorList>
    </citation>
    <scope>NUCLEOTIDE SEQUENCE</scope>
    <source>
        <strain evidence="3">cv. G1812</strain>
    </source>
</reference>
<dbReference type="Gramene" id="TuG1812G0100001835.01.T01">
    <property type="protein sequence ID" value="TuG1812G0100001835.01.T01.cds451555"/>
    <property type="gene ID" value="TuG1812G0100001835.01"/>
</dbReference>
<dbReference type="EnsemblPlants" id="TuG1812G0200005580.01.T01">
    <property type="protein sequence ID" value="TuG1812G0200005580.01.T01.cds262822"/>
    <property type="gene ID" value="TuG1812G0200005580.01"/>
</dbReference>
<dbReference type="Proteomes" id="UP000015106">
    <property type="component" value="Chromosome 2"/>
</dbReference>
<dbReference type="Gramene" id="TuG1812G0200005580.01.T01">
    <property type="protein sequence ID" value="TuG1812G0200005580.01.T01.cds262822"/>
    <property type="gene ID" value="TuG1812G0200005580.01"/>
</dbReference>
<sequence length="114" mass="12502">MCSFPTPAAFDHQRHLIPEPHLPPILLSRRDPTPSSTTISPAPACSFSSDATHPPPSLSRRPMLQRRQKIVPNYLPRLSITGELTRAGCSPPRRSSSPGRSTYSFHHAQIDGAV</sequence>
<evidence type="ECO:0000256" key="1">
    <source>
        <dbReference type="SAM" id="MobiDB-lite"/>
    </source>
</evidence>
<keyword evidence="3" id="KW-1185">Reference proteome</keyword>
<reference evidence="2" key="3">
    <citation type="submission" date="2022-06" db="UniProtKB">
        <authorList>
            <consortium name="EnsemblPlants"/>
        </authorList>
    </citation>
    <scope>IDENTIFICATION</scope>
</reference>